<dbReference type="PROSITE" id="PS51257">
    <property type="entry name" value="PROKAR_LIPOPROTEIN"/>
    <property type="match status" value="1"/>
</dbReference>
<protein>
    <recommendedName>
        <fullName evidence="4">DUF885 domain-containing protein</fullName>
    </recommendedName>
</protein>
<keyword evidence="3" id="KW-1185">Reference proteome</keyword>
<proteinExistence type="predicted"/>
<evidence type="ECO:0000313" key="2">
    <source>
        <dbReference type="EMBL" id="QSQ14084.1"/>
    </source>
</evidence>
<dbReference type="EMBL" id="CP071091">
    <property type="protein sequence ID" value="QSQ14084.1"/>
    <property type="molecule type" value="Genomic_DNA"/>
</dbReference>
<evidence type="ECO:0000313" key="3">
    <source>
        <dbReference type="Proteomes" id="UP000663090"/>
    </source>
</evidence>
<organism evidence="2 3">
    <name type="scientific">Myxococcus landrumensis</name>
    <dbReference type="NCBI Taxonomy" id="2813577"/>
    <lineage>
        <taxon>Bacteria</taxon>
        <taxon>Pseudomonadati</taxon>
        <taxon>Myxococcota</taxon>
        <taxon>Myxococcia</taxon>
        <taxon>Myxococcales</taxon>
        <taxon>Cystobacterineae</taxon>
        <taxon>Myxococcaceae</taxon>
        <taxon>Myxococcus</taxon>
    </lineage>
</organism>
<dbReference type="RefSeq" id="WP_206715878.1">
    <property type="nucleotide sequence ID" value="NZ_CP071091.1"/>
</dbReference>
<feature type="signal peptide" evidence="1">
    <location>
        <begin position="1"/>
        <end position="22"/>
    </location>
</feature>
<keyword evidence="1" id="KW-0732">Signal</keyword>
<feature type="chain" id="PRO_5046169759" description="DUF885 domain-containing protein" evidence="1">
    <location>
        <begin position="23"/>
        <end position="438"/>
    </location>
</feature>
<gene>
    <name evidence="2" type="ORF">JY572_38185</name>
</gene>
<evidence type="ECO:0008006" key="4">
    <source>
        <dbReference type="Google" id="ProtNLM"/>
    </source>
</evidence>
<evidence type="ECO:0000256" key="1">
    <source>
        <dbReference type="SAM" id="SignalP"/>
    </source>
</evidence>
<reference evidence="2 3" key="1">
    <citation type="submission" date="2021-02" db="EMBL/GenBank/DDBJ databases">
        <title>De Novo genome assembly of isolated myxobacteria.</title>
        <authorList>
            <person name="Stevens D.C."/>
        </authorList>
    </citation>
    <scope>NUCLEOTIDE SEQUENCE [LARGE SCALE GENOMIC DNA]</scope>
    <source>
        <strain evidence="2 3">SCHIC003</strain>
    </source>
</reference>
<accession>A0ABX7N5R8</accession>
<dbReference type="Proteomes" id="UP000663090">
    <property type="component" value="Chromosome"/>
</dbReference>
<name>A0ABX7N5R8_9BACT</name>
<sequence length="438" mass="49120">MTPRRSSALVLFFLWVVGCASRGSMPPGTGTSLDSFAEQYVKLVLALGQHDAALVDAYHGPQTWADEAKRAPAPLAEVGTRATALHALIESSPVPADPLIAMRRTFLLRQVGAMAARARLLQGEKLSFDAESEALYNARAPAHTEAEFAQALAELEQLLPGQGTLAERLEVFHRGFVIPPEKLRGVFQTAIDEARRRTKQHIPLPDDEEVTLEFVTGQSWGAYNWYKGRNKSVVQINTDLPITISRAIEVGAHESYPGHHVYNVLLEQHLVKERGWVEFTIYPLYSPQSLIAEGSATYCPEVVFPDEAAYLREVLFPLAGLPPDRVEPYLKVEALLKKLTYVDNEAARRFLDGRFTREQASDYLVRYRLLTKPQVEKFLLNATEERTYLINYNLGRDLVADFIERQGGTKDNPTRSWELLRELLSSPRLPGDLVEKSP</sequence>